<dbReference type="RefSeq" id="WP_154017690.1">
    <property type="nucleotide sequence ID" value="NZ_CCEJ010000010.1"/>
</dbReference>
<evidence type="ECO:0000313" key="1">
    <source>
        <dbReference type="EMBL" id="CDR34891.1"/>
    </source>
</evidence>
<sequence length="45" mass="5312">MIGRPWVFILGALGKEWVQEMLPIIPGRTEKNILDMQKWIVDIIY</sequence>
<dbReference type="AlphaFoldDB" id="A0A090D0P3"/>
<comment type="caution">
    <text evidence="1">The sequence shown here is derived from an EMBL/GenBank/DDBJ whole genome shotgun (WGS) entry which is preliminary data.</text>
</comment>
<protein>
    <submittedName>
        <fullName evidence="1">Uncharacterized protein</fullName>
    </submittedName>
</protein>
<organism evidence="1 2">
    <name type="scientific">Candidatus Criblamydia sequanensis CRIB-18</name>
    <dbReference type="NCBI Taxonomy" id="1437425"/>
    <lineage>
        <taxon>Bacteria</taxon>
        <taxon>Pseudomonadati</taxon>
        <taxon>Chlamydiota</taxon>
        <taxon>Chlamydiia</taxon>
        <taxon>Parachlamydiales</taxon>
        <taxon>Candidatus Criblamydiaceae</taxon>
        <taxon>Candidatus Criblamydia</taxon>
    </lineage>
</organism>
<reference evidence="1" key="1">
    <citation type="submission" date="2013-12" db="EMBL/GenBank/DDBJ databases">
        <authorList>
            <person name="Linke B."/>
        </authorList>
    </citation>
    <scope>NUCLEOTIDE SEQUENCE [LARGE SCALE GENOMIC DNA]</scope>
    <source>
        <strain evidence="1">CRIB-18</strain>
    </source>
</reference>
<accession>A0A090D0P3</accession>
<dbReference type="STRING" id="1437425.CSEC_2085"/>
<name>A0A090D0P3_9BACT</name>
<dbReference type="Proteomes" id="UP000031552">
    <property type="component" value="Unassembled WGS sequence"/>
</dbReference>
<keyword evidence="2" id="KW-1185">Reference proteome</keyword>
<dbReference type="OrthoDB" id="9770452at2"/>
<evidence type="ECO:0000313" key="2">
    <source>
        <dbReference type="Proteomes" id="UP000031552"/>
    </source>
</evidence>
<dbReference type="EMBL" id="CCEJ010000010">
    <property type="protein sequence ID" value="CDR34891.1"/>
    <property type="molecule type" value="Genomic_DNA"/>
</dbReference>
<proteinExistence type="predicted"/>
<gene>
    <name evidence="1" type="ORF">CSEC_2085</name>
</gene>
<reference evidence="1" key="2">
    <citation type="submission" date="2014-09" db="EMBL/GenBank/DDBJ databases">
        <title>Criblamydia sequanensis harbors a mega-plasmid encoding arsenite resistance.</title>
        <authorList>
            <person name="Bertelli C."/>
            <person name="Goesmann A."/>
            <person name="Greub G."/>
        </authorList>
    </citation>
    <scope>NUCLEOTIDE SEQUENCE [LARGE SCALE GENOMIC DNA]</scope>
    <source>
        <strain evidence="1">CRIB-18</strain>
    </source>
</reference>